<gene>
    <name evidence="2" type="ORF">HAX54_046341</name>
</gene>
<dbReference type="Proteomes" id="UP000823775">
    <property type="component" value="Unassembled WGS sequence"/>
</dbReference>
<dbReference type="EMBL" id="JACEIK010000730">
    <property type="protein sequence ID" value="MCD7461524.1"/>
    <property type="molecule type" value="Genomic_DNA"/>
</dbReference>
<feature type="non-terminal residue" evidence="2">
    <location>
        <position position="93"/>
    </location>
</feature>
<sequence length="93" mass="10529">MNYPDWTGALLVHIDTQFKKPIRGVTLNQRQKGTLPSDTVTNPRNKGHCIAITTRREIVLYKEPATDRGIAVEKESTDLKGQVPQQSKKRSKE</sequence>
<organism evidence="2 3">
    <name type="scientific">Datura stramonium</name>
    <name type="common">Jimsonweed</name>
    <name type="synonym">Common thornapple</name>
    <dbReference type="NCBI Taxonomy" id="4076"/>
    <lineage>
        <taxon>Eukaryota</taxon>
        <taxon>Viridiplantae</taxon>
        <taxon>Streptophyta</taxon>
        <taxon>Embryophyta</taxon>
        <taxon>Tracheophyta</taxon>
        <taxon>Spermatophyta</taxon>
        <taxon>Magnoliopsida</taxon>
        <taxon>eudicotyledons</taxon>
        <taxon>Gunneridae</taxon>
        <taxon>Pentapetalae</taxon>
        <taxon>asterids</taxon>
        <taxon>lamiids</taxon>
        <taxon>Solanales</taxon>
        <taxon>Solanaceae</taxon>
        <taxon>Solanoideae</taxon>
        <taxon>Datureae</taxon>
        <taxon>Datura</taxon>
    </lineage>
</organism>
<feature type="compositionally biased region" description="Basic and acidic residues" evidence="1">
    <location>
        <begin position="67"/>
        <end position="78"/>
    </location>
</feature>
<proteinExistence type="predicted"/>
<keyword evidence="3" id="KW-1185">Reference proteome</keyword>
<evidence type="ECO:0000256" key="1">
    <source>
        <dbReference type="SAM" id="MobiDB-lite"/>
    </source>
</evidence>
<evidence type="ECO:0000313" key="2">
    <source>
        <dbReference type="EMBL" id="MCD7461524.1"/>
    </source>
</evidence>
<comment type="caution">
    <text evidence="2">The sequence shown here is derived from an EMBL/GenBank/DDBJ whole genome shotgun (WGS) entry which is preliminary data.</text>
</comment>
<evidence type="ECO:0000313" key="3">
    <source>
        <dbReference type="Proteomes" id="UP000823775"/>
    </source>
</evidence>
<reference evidence="2 3" key="1">
    <citation type="journal article" date="2021" name="BMC Genomics">
        <title>Datura genome reveals duplications of psychoactive alkaloid biosynthetic genes and high mutation rate following tissue culture.</title>
        <authorList>
            <person name="Rajewski A."/>
            <person name="Carter-House D."/>
            <person name="Stajich J."/>
            <person name="Litt A."/>
        </authorList>
    </citation>
    <scope>NUCLEOTIDE SEQUENCE [LARGE SCALE GENOMIC DNA]</scope>
    <source>
        <strain evidence="2">AR-01</strain>
    </source>
</reference>
<accession>A0ABS8SRY8</accession>
<feature type="region of interest" description="Disordered" evidence="1">
    <location>
        <begin position="67"/>
        <end position="93"/>
    </location>
</feature>
<protein>
    <submittedName>
        <fullName evidence="2">Uncharacterized protein</fullName>
    </submittedName>
</protein>
<name>A0ABS8SRY8_DATST</name>